<reference evidence="1 2" key="1">
    <citation type="submission" date="2023-07" db="EMBL/GenBank/DDBJ databases">
        <title>Sorghum-associated microbial communities from plants grown in Nebraska, USA.</title>
        <authorList>
            <person name="Schachtman D."/>
        </authorList>
    </citation>
    <scope>NUCLEOTIDE SEQUENCE [LARGE SCALE GENOMIC DNA]</scope>
    <source>
        <strain evidence="1 2">BE187</strain>
    </source>
</reference>
<organism evidence="1 2">
    <name type="scientific">Agrilutibacter niabensis</name>
    <dbReference type="NCBI Taxonomy" id="380628"/>
    <lineage>
        <taxon>Bacteria</taxon>
        <taxon>Pseudomonadati</taxon>
        <taxon>Pseudomonadota</taxon>
        <taxon>Gammaproteobacteria</taxon>
        <taxon>Lysobacterales</taxon>
        <taxon>Lysobacteraceae</taxon>
        <taxon>Agrilutibacter</taxon>
    </lineage>
</organism>
<dbReference type="RefSeq" id="WP_310052339.1">
    <property type="nucleotide sequence ID" value="NZ_JAVDVW010000001.1"/>
</dbReference>
<name>A0ABU1VLT6_9GAMM</name>
<protein>
    <recommendedName>
        <fullName evidence="3">DUF155 domain-containing protein</fullName>
    </recommendedName>
</protein>
<dbReference type="Proteomes" id="UP001267878">
    <property type="component" value="Unassembled WGS sequence"/>
</dbReference>
<evidence type="ECO:0000313" key="2">
    <source>
        <dbReference type="Proteomes" id="UP001267878"/>
    </source>
</evidence>
<accession>A0ABU1VLT6</accession>
<sequence>MPAALHVQSGALVVHRLLDVANEIDLARAEALWLSHEGRESRRTRLATADPDELTFGVPPALLAMPPVDIELAGVPTRAEVTARIYDFGAIVIALRIPVEGLAWGAFNHQLNALDRTAAADTSIWRDALRSVLDVIGPALHRPATQHLEEDYLFAIVHAFAQPMTGTQVREQANLATLLSGETRPLSAQEAAAITEQAYSYFEDDLVVLTWDRAFLYEPSRGSDVVDIIEVANAQLLEMRYYDELLDDELATMYGLVGSARGGLSLLASRRAARLARKLYGLVAEVTELTERVENSLQVTEDVYLARIYGAALELFRVPRLSAAVDRKLEIIRGTYTALYDEASSRRAELLELAIVLLIVFEIVLALARP</sequence>
<proteinExistence type="predicted"/>
<gene>
    <name evidence="1" type="ORF">J2X04_000779</name>
</gene>
<evidence type="ECO:0000313" key="1">
    <source>
        <dbReference type="EMBL" id="MDR7098432.1"/>
    </source>
</evidence>
<comment type="caution">
    <text evidence="1">The sequence shown here is derived from an EMBL/GenBank/DDBJ whole genome shotgun (WGS) entry which is preliminary data.</text>
</comment>
<evidence type="ECO:0008006" key="3">
    <source>
        <dbReference type="Google" id="ProtNLM"/>
    </source>
</evidence>
<keyword evidence="2" id="KW-1185">Reference proteome</keyword>
<dbReference type="EMBL" id="JAVDVW010000001">
    <property type="protein sequence ID" value="MDR7098432.1"/>
    <property type="molecule type" value="Genomic_DNA"/>
</dbReference>